<comment type="caution">
    <text evidence="2">The sequence shown here is derived from an EMBL/GenBank/DDBJ whole genome shotgun (WGS) entry which is preliminary data.</text>
</comment>
<feature type="compositionally biased region" description="Low complexity" evidence="1">
    <location>
        <begin position="338"/>
        <end position="355"/>
    </location>
</feature>
<proteinExistence type="predicted"/>
<keyword evidence="3" id="KW-1185">Reference proteome</keyword>
<evidence type="ECO:0000256" key="1">
    <source>
        <dbReference type="SAM" id="MobiDB-lite"/>
    </source>
</evidence>
<dbReference type="EMBL" id="JAPDFW010000083">
    <property type="protein sequence ID" value="KAJ5072037.1"/>
    <property type="molecule type" value="Genomic_DNA"/>
</dbReference>
<dbReference type="Proteomes" id="UP001149090">
    <property type="component" value="Unassembled WGS sequence"/>
</dbReference>
<name>A0A9Q0LFS7_ANAIG</name>
<protein>
    <submittedName>
        <fullName evidence="2">Uncharacterized protein</fullName>
    </submittedName>
</protein>
<gene>
    <name evidence="2" type="ORF">M0811_09681</name>
</gene>
<evidence type="ECO:0000313" key="3">
    <source>
        <dbReference type="Proteomes" id="UP001149090"/>
    </source>
</evidence>
<evidence type="ECO:0000313" key="2">
    <source>
        <dbReference type="EMBL" id="KAJ5072037.1"/>
    </source>
</evidence>
<sequence length="355" mass="42113">MSKLSQVLSKLKQKKKLPLIPKYLTKIKDIAHFEKNSENGEALQKLWNKREKINSQKWFKSFGQLVLESYSDWNPQNNYQRVKLKKKKYREQILKQNLGHPISFLCQISETLTLLYKTLEQYLNLEENDPNFLHNLQNSQFYANIILKLISILSRSTFNRDVFLELPIFPTLTEISRLLLFDLEKTVLNKMNTNSLSTENRILVSYFIISEVNEIISIFLNHEFLKSKNKSISKILDSDLVNILLGFFYYSIKIHNPQNSLHNSLALSLIHIFNEFSQKNLLNFWQRISVFKIVLEKFPKKKRNRNKIKKQESTLQNQIENQIKMSLQNENENENNENNENQNQNENQNENENAK</sequence>
<reference evidence="2" key="1">
    <citation type="submission" date="2022-10" db="EMBL/GenBank/DDBJ databases">
        <title>Novel sulphate-reducing endosymbionts in the free-living metamonad Anaeramoeba.</title>
        <authorList>
            <person name="Jerlstrom-Hultqvist J."/>
            <person name="Cepicka I."/>
            <person name="Gallot-Lavallee L."/>
            <person name="Salas-Leiva D."/>
            <person name="Curtis B.A."/>
            <person name="Zahonova K."/>
            <person name="Pipaliya S."/>
            <person name="Dacks J."/>
            <person name="Roger A.J."/>
        </authorList>
    </citation>
    <scope>NUCLEOTIDE SEQUENCE</scope>
    <source>
        <strain evidence="2">BMAN</strain>
    </source>
</reference>
<dbReference type="AlphaFoldDB" id="A0A9Q0LFS7"/>
<feature type="compositionally biased region" description="Polar residues" evidence="1">
    <location>
        <begin position="313"/>
        <end position="327"/>
    </location>
</feature>
<accession>A0A9Q0LFS7</accession>
<organism evidence="2 3">
    <name type="scientific">Anaeramoeba ignava</name>
    <name type="common">Anaerobic marine amoeba</name>
    <dbReference type="NCBI Taxonomy" id="1746090"/>
    <lineage>
        <taxon>Eukaryota</taxon>
        <taxon>Metamonada</taxon>
        <taxon>Anaeramoebidae</taxon>
        <taxon>Anaeramoeba</taxon>
    </lineage>
</organism>
<feature type="region of interest" description="Disordered" evidence="1">
    <location>
        <begin position="305"/>
        <end position="355"/>
    </location>
</feature>